<organism evidence="2 3">
    <name type="scientific">Propioniciclava soli</name>
    <dbReference type="NCBI Taxonomy" id="2775081"/>
    <lineage>
        <taxon>Bacteria</taxon>
        <taxon>Bacillati</taxon>
        <taxon>Actinomycetota</taxon>
        <taxon>Actinomycetes</taxon>
        <taxon>Propionibacteriales</taxon>
        <taxon>Propionibacteriaceae</taxon>
        <taxon>Propioniciclava</taxon>
    </lineage>
</organism>
<dbReference type="PANTHER" id="PTHR21089">
    <property type="entry name" value="SHIKIMATE DEHYDROGENASE"/>
    <property type="match status" value="1"/>
</dbReference>
<dbReference type="InterPro" id="IPR013708">
    <property type="entry name" value="Shikimate_DH-bd_N"/>
</dbReference>
<dbReference type="InterPro" id="IPR046346">
    <property type="entry name" value="Aminoacid_DH-like_N_sf"/>
</dbReference>
<dbReference type="SUPFAM" id="SSF53223">
    <property type="entry name" value="Aminoacid dehydrogenase-like, N-terminal domain"/>
    <property type="match status" value="1"/>
</dbReference>
<keyword evidence="3" id="KW-1185">Reference proteome</keyword>
<proteinExistence type="predicted"/>
<dbReference type="Gene3D" id="3.40.50.720">
    <property type="entry name" value="NAD(P)-binding Rossmann-like Domain"/>
    <property type="match status" value="1"/>
</dbReference>
<dbReference type="SUPFAM" id="SSF51735">
    <property type="entry name" value="NAD(P)-binding Rossmann-fold domains"/>
    <property type="match status" value="1"/>
</dbReference>
<dbReference type="Gene3D" id="3.40.50.10860">
    <property type="entry name" value="Leucine Dehydrogenase, chain A, domain 1"/>
    <property type="match status" value="1"/>
</dbReference>
<evidence type="ECO:0000313" key="3">
    <source>
        <dbReference type="Proteomes" id="UP001434337"/>
    </source>
</evidence>
<gene>
    <name evidence="2" type="ORF">PCC79_00430</name>
</gene>
<name>A0ABZ3C7H1_9ACTN</name>
<feature type="domain" description="Shikimate dehydrogenase substrate binding N-terminal" evidence="1">
    <location>
        <begin position="29"/>
        <end position="96"/>
    </location>
</feature>
<dbReference type="NCBIfam" id="NF009202">
    <property type="entry name" value="PRK12550.1"/>
    <property type="match status" value="1"/>
</dbReference>
<sequence length="275" mass="28820">MRTIAGDLTKDTQLCISLAARPGNTGTRFHNFLYDALGLDFVYKAFTTTDITAAIAGVRGLGIRGCAVSMPWKSDVIALIDEMEPSAAAIDSVNTIVNTDGHLVAYNTDYLAIEHLLAQYDVPTQGEVAVLGSGGMAKATVAACANNGYTGMVVARNETTGRALADQYGFEWAAELGARRPHTLINCTPVGMEGGPDADALPVSLAAVDAAGVVFDVVPRPARTPLVRAGEARGTVTITGAEVMSLQALEQFVLYTGVRPDDALVAEATAYSRHS</sequence>
<protein>
    <submittedName>
        <fullName evidence="2">Shikimate 5-dehydrogenase</fullName>
    </submittedName>
</protein>
<evidence type="ECO:0000259" key="1">
    <source>
        <dbReference type="Pfam" id="PF08501"/>
    </source>
</evidence>
<dbReference type="InterPro" id="IPR022893">
    <property type="entry name" value="Shikimate_DH_fam"/>
</dbReference>
<evidence type="ECO:0000313" key="2">
    <source>
        <dbReference type="EMBL" id="WZW98709.1"/>
    </source>
</evidence>
<dbReference type="Proteomes" id="UP001434337">
    <property type="component" value="Chromosome"/>
</dbReference>
<dbReference type="PANTHER" id="PTHR21089:SF9">
    <property type="entry name" value="SHIKIMATE DEHYDROGENASE-LIKE PROTEIN HI_0607"/>
    <property type="match status" value="1"/>
</dbReference>
<dbReference type="Pfam" id="PF08501">
    <property type="entry name" value="Shikimate_dh_N"/>
    <property type="match status" value="1"/>
</dbReference>
<dbReference type="EMBL" id="CP115965">
    <property type="protein sequence ID" value="WZW98709.1"/>
    <property type="molecule type" value="Genomic_DNA"/>
</dbReference>
<reference evidence="2 3" key="1">
    <citation type="journal article" date="2023" name="Environ Microbiome">
        <title>A coral-associated actinobacterium mitigates coral bleaching under heat stress.</title>
        <authorList>
            <person name="Li J."/>
            <person name="Zou Y."/>
            <person name="Li Q."/>
            <person name="Zhang J."/>
            <person name="Bourne D.G."/>
            <person name="Lyu Y."/>
            <person name="Liu C."/>
            <person name="Zhang S."/>
        </authorList>
    </citation>
    <scope>NUCLEOTIDE SEQUENCE [LARGE SCALE GENOMIC DNA]</scope>
    <source>
        <strain evidence="2 3">SCSIO 13291</strain>
    </source>
</reference>
<dbReference type="RefSeq" id="WP_232549314.1">
    <property type="nucleotide sequence ID" value="NZ_CP115965.1"/>
</dbReference>
<dbReference type="InterPro" id="IPR036291">
    <property type="entry name" value="NAD(P)-bd_dom_sf"/>
</dbReference>
<dbReference type="CDD" id="cd01065">
    <property type="entry name" value="NAD_bind_Shikimate_DH"/>
    <property type="match status" value="1"/>
</dbReference>
<accession>A0ABZ3C7H1</accession>